<protein>
    <submittedName>
        <fullName evidence="1">Uncharacterized protein</fullName>
    </submittedName>
</protein>
<gene>
    <name evidence="1" type="ORF">PPENT_87.1.T2110001</name>
</gene>
<proteinExistence type="predicted"/>
<accession>A0A8S1YM32</accession>
<comment type="caution">
    <text evidence="1">The sequence shown here is derived from an EMBL/GenBank/DDBJ whole genome shotgun (WGS) entry which is preliminary data.</text>
</comment>
<evidence type="ECO:0000313" key="2">
    <source>
        <dbReference type="Proteomes" id="UP000689195"/>
    </source>
</evidence>
<sequence>MQIKPPNSCQQRNHSDNYGLKPKCFQNSEQYFGYCNDITYKIPIFISCYSLLNLIIDQNLFLILLQISVQKEQNYVLDQDLELLIGMKQNDQIVIGMQNQVIVDPINATISLSKCIPMIYSNKLQIIENQSVLSQDQKKFIWINYRFIDC</sequence>
<evidence type="ECO:0000313" key="1">
    <source>
        <dbReference type="EMBL" id="CAD8214401.1"/>
    </source>
</evidence>
<name>A0A8S1YM32_9CILI</name>
<organism evidence="1 2">
    <name type="scientific">Paramecium pentaurelia</name>
    <dbReference type="NCBI Taxonomy" id="43138"/>
    <lineage>
        <taxon>Eukaryota</taxon>
        <taxon>Sar</taxon>
        <taxon>Alveolata</taxon>
        <taxon>Ciliophora</taxon>
        <taxon>Intramacronucleata</taxon>
        <taxon>Oligohymenophorea</taxon>
        <taxon>Peniculida</taxon>
        <taxon>Parameciidae</taxon>
        <taxon>Paramecium</taxon>
    </lineage>
</organism>
<dbReference type="Proteomes" id="UP000689195">
    <property type="component" value="Unassembled WGS sequence"/>
</dbReference>
<dbReference type="AlphaFoldDB" id="A0A8S1YM32"/>
<reference evidence="1" key="1">
    <citation type="submission" date="2021-01" db="EMBL/GenBank/DDBJ databases">
        <authorList>
            <consortium name="Genoscope - CEA"/>
            <person name="William W."/>
        </authorList>
    </citation>
    <scope>NUCLEOTIDE SEQUENCE</scope>
</reference>
<dbReference type="EMBL" id="CAJJDO010000211">
    <property type="protein sequence ID" value="CAD8214401.1"/>
    <property type="molecule type" value="Genomic_DNA"/>
</dbReference>
<keyword evidence="2" id="KW-1185">Reference proteome</keyword>